<protein>
    <submittedName>
        <fullName evidence="1">Uncharacterized protein</fullName>
    </submittedName>
</protein>
<name>A0A093HGT6_TYTAL</name>
<reference evidence="1 2" key="1">
    <citation type="submission" date="2014-04" db="EMBL/GenBank/DDBJ databases">
        <title>Genome evolution of avian class.</title>
        <authorList>
            <person name="Zhang G."/>
            <person name="Li C."/>
        </authorList>
    </citation>
    <scope>NUCLEOTIDE SEQUENCE [LARGE SCALE GENOMIC DNA]</scope>
    <source>
        <strain evidence="1">BGI_N341</strain>
    </source>
</reference>
<sequence>KLLLGRFCLDTRGKFFTVRTINHWNNFPRVVVDSLILDTFKIWLDRVLGHLV</sequence>
<feature type="non-terminal residue" evidence="1">
    <location>
        <position position="1"/>
    </location>
</feature>
<keyword evidence="2" id="KW-1185">Reference proteome</keyword>
<dbReference type="Proteomes" id="UP000054190">
    <property type="component" value="Unassembled WGS sequence"/>
</dbReference>
<gene>
    <name evidence="1" type="ORF">N341_12855</name>
</gene>
<proteinExistence type="predicted"/>
<organism evidence="1 2">
    <name type="scientific">Tyto alba</name>
    <name type="common">Barn owl</name>
    <dbReference type="NCBI Taxonomy" id="56313"/>
    <lineage>
        <taxon>Eukaryota</taxon>
        <taxon>Metazoa</taxon>
        <taxon>Chordata</taxon>
        <taxon>Craniata</taxon>
        <taxon>Vertebrata</taxon>
        <taxon>Euteleostomi</taxon>
        <taxon>Archelosauria</taxon>
        <taxon>Archosauria</taxon>
        <taxon>Dinosauria</taxon>
        <taxon>Saurischia</taxon>
        <taxon>Theropoda</taxon>
        <taxon>Coelurosauria</taxon>
        <taxon>Aves</taxon>
        <taxon>Neognathae</taxon>
        <taxon>Neoaves</taxon>
        <taxon>Telluraves</taxon>
        <taxon>Strigiformes</taxon>
        <taxon>Tytonidae</taxon>
        <taxon>Tyto</taxon>
    </lineage>
</organism>
<dbReference type="AlphaFoldDB" id="A0A093HGT6"/>
<accession>A0A093HGT6</accession>
<evidence type="ECO:0000313" key="2">
    <source>
        <dbReference type="Proteomes" id="UP000054190"/>
    </source>
</evidence>
<feature type="non-terminal residue" evidence="1">
    <location>
        <position position="52"/>
    </location>
</feature>
<dbReference type="EMBL" id="KK389842">
    <property type="protein sequence ID" value="KFV53818.1"/>
    <property type="molecule type" value="Genomic_DNA"/>
</dbReference>
<evidence type="ECO:0000313" key="1">
    <source>
        <dbReference type="EMBL" id="KFV53818.1"/>
    </source>
</evidence>